<reference evidence="1" key="1">
    <citation type="journal article" date="2020" name="mSystems">
        <title>Genome- and Community-Level Interaction Insights into Carbon Utilization and Element Cycling Functions of Hydrothermarchaeota in Hydrothermal Sediment.</title>
        <authorList>
            <person name="Zhou Z."/>
            <person name="Liu Y."/>
            <person name="Xu W."/>
            <person name="Pan J."/>
            <person name="Luo Z.H."/>
            <person name="Li M."/>
        </authorList>
    </citation>
    <scope>NUCLEOTIDE SEQUENCE [LARGE SCALE GENOMIC DNA]</scope>
    <source>
        <strain evidence="1">SpSt-23</strain>
    </source>
</reference>
<dbReference type="InterPro" id="IPR010038">
    <property type="entry name" value="MoaD_arc-typ"/>
</dbReference>
<dbReference type="Pfam" id="PF02597">
    <property type="entry name" value="ThiS"/>
    <property type="match status" value="1"/>
</dbReference>
<gene>
    <name evidence="1" type="ORF">ENP55_07090</name>
</gene>
<dbReference type="AlphaFoldDB" id="A0A7C2BLK7"/>
<organism evidence="1">
    <name type="scientific">Thermosphaera aggregans</name>
    <dbReference type="NCBI Taxonomy" id="54254"/>
    <lineage>
        <taxon>Archaea</taxon>
        <taxon>Thermoproteota</taxon>
        <taxon>Thermoprotei</taxon>
        <taxon>Desulfurococcales</taxon>
        <taxon>Desulfurococcaceae</taxon>
        <taxon>Thermosphaera</taxon>
    </lineage>
</organism>
<protein>
    <submittedName>
        <fullName evidence="1">MoaD/ThiS family protein</fullName>
    </submittedName>
</protein>
<accession>A0A7C2BLK7</accession>
<evidence type="ECO:0000313" key="1">
    <source>
        <dbReference type="EMBL" id="HEF88014.1"/>
    </source>
</evidence>
<dbReference type="NCBIfam" id="TIGR01687">
    <property type="entry name" value="moaD_arch"/>
    <property type="match status" value="1"/>
</dbReference>
<dbReference type="InterPro" id="IPR003749">
    <property type="entry name" value="ThiS/MoaD-like"/>
</dbReference>
<dbReference type="PANTHER" id="PTHR38031:SF1">
    <property type="entry name" value="SULFUR CARRIER PROTEIN CYSO"/>
    <property type="match status" value="1"/>
</dbReference>
<proteinExistence type="predicted"/>
<comment type="caution">
    <text evidence="1">The sequence shown here is derived from an EMBL/GenBank/DDBJ whole genome shotgun (WGS) entry which is preliminary data.</text>
</comment>
<dbReference type="EMBL" id="DSJT01000043">
    <property type="protein sequence ID" value="HEF88014.1"/>
    <property type="molecule type" value="Genomic_DNA"/>
</dbReference>
<dbReference type="InterPro" id="IPR012675">
    <property type="entry name" value="Beta-grasp_dom_sf"/>
</dbReference>
<dbReference type="InterPro" id="IPR016155">
    <property type="entry name" value="Mopterin_synth/thiamin_S_b"/>
</dbReference>
<dbReference type="SUPFAM" id="SSF54285">
    <property type="entry name" value="MoaD/ThiS"/>
    <property type="match status" value="1"/>
</dbReference>
<dbReference type="InterPro" id="IPR052045">
    <property type="entry name" value="Sulfur_Carrier/Prot_Modifier"/>
</dbReference>
<dbReference type="PANTHER" id="PTHR38031">
    <property type="entry name" value="SULFUR CARRIER PROTEIN SLR0821-RELATED"/>
    <property type="match status" value="1"/>
</dbReference>
<dbReference type="Gene3D" id="3.10.20.30">
    <property type="match status" value="1"/>
</dbReference>
<name>A0A7C2BLK7_9CREN</name>
<sequence>MPVEVRFFATLIDFVGKRKLFVEKAGTIRELLEFLESRCPGFKKQLEGGYIILVNGLNIEHLRGFETPLNDGDVVSIFPPAGGG</sequence>